<name>A0ACB9GCT2_CICIN</name>
<proteinExistence type="predicted"/>
<protein>
    <submittedName>
        <fullName evidence="1">Uncharacterized protein</fullName>
    </submittedName>
</protein>
<dbReference type="EMBL" id="CM042010">
    <property type="protein sequence ID" value="KAI3780845.1"/>
    <property type="molecule type" value="Genomic_DNA"/>
</dbReference>
<evidence type="ECO:0000313" key="2">
    <source>
        <dbReference type="Proteomes" id="UP001055811"/>
    </source>
</evidence>
<keyword evidence="2" id="KW-1185">Reference proteome</keyword>
<gene>
    <name evidence="1" type="ORF">L2E82_10838</name>
</gene>
<evidence type="ECO:0000313" key="1">
    <source>
        <dbReference type="EMBL" id="KAI3780845.1"/>
    </source>
</evidence>
<reference evidence="1 2" key="2">
    <citation type="journal article" date="2022" name="Mol. Ecol. Resour.">
        <title>The genomes of chicory, endive, great burdock and yacon provide insights into Asteraceae paleo-polyploidization history and plant inulin production.</title>
        <authorList>
            <person name="Fan W."/>
            <person name="Wang S."/>
            <person name="Wang H."/>
            <person name="Wang A."/>
            <person name="Jiang F."/>
            <person name="Liu H."/>
            <person name="Zhao H."/>
            <person name="Xu D."/>
            <person name="Zhang Y."/>
        </authorList>
    </citation>
    <scope>NUCLEOTIDE SEQUENCE [LARGE SCALE GENOMIC DNA]</scope>
    <source>
        <strain evidence="2">cv. Punajuju</strain>
        <tissue evidence="1">Leaves</tissue>
    </source>
</reference>
<accession>A0ACB9GCT2</accession>
<sequence length="95" mass="9995">MGGSSYIAVCVVALLLAVLAQSQVGMAVTCAPTQLAPCATAISSASPPSKLCCTKIKQQRPCLCKYIKNPSLRNYVTSPNAKKVARICRVPIPKC</sequence>
<reference evidence="2" key="1">
    <citation type="journal article" date="2022" name="Mol. Ecol. Resour.">
        <title>The genomes of chicory, endive, great burdock and yacon provide insights into Asteraceae palaeo-polyploidization history and plant inulin production.</title>
        <authorList>
            <person name="Fan W."/>
            <person name="Wang S."/>
            <person name="Wang H."/>
            <person name="Wang A."/>
            <person name="Jiang F."/>
            <person name="Liu H."/>
            <person name="Zhao H."/>
            <person name="Xu D."/>
            <person name="Zhang Y."/>
        </authorList>
    </citation>
    <scope>NUCLEOTIDE SEQUENCE [LARGE SCALE GENOMIC DNA]</scope>
    <source>
        <strain evidence="2">cv. Punajuju</strain>
    </source>
</reference>
<dbReference type="Proteomes" id="UP001055811">
    <property type="component" value="Linkage Group LG02"/>
</dbReference>
<organism evidence="1 2">
    <name type="scientific">Cichorium intybus</name>
    <name type="common">Chicory</name>
    <dbReference type="NCBI Taxonomy" id="13427"/>
    <lineage>
        <taxon>Eukaryota</taxon>
        <taxon>Viridiplantae</taxon>
        <taxon>Streptophyta</taxon>
        <taxon>Embryophyta</taxon>
        <taxon>Tracheophyta</taxon>
        <taxon>Spermatophyta</taxon>
        <taxon>Magnoliopsida</taxon>
        <taxon>eudicotyledons</taxon>
        <taxon>Gunneridae</taxon>
        <taxon>Pentapetalae</taxon>
        <taxon>asterids</taxon>
        <taxon>campanulids</taxon>
        <taxon>Asterales</taxon>
        <taxon>Asteraceae</taxon>
        <taxon>Cichorioideae</taxon>
        <taxon>Cichorieae</taxon>
        <taxon>Cichoriinae</taxon>
        <taxon>Cichorium</taxon>
    </lineage>
</organism>
<comment type="caution">
    <text evidence="1">The sequence shown here is derived from an EMBL/GenBank/DDBJ whole genome shotgun (WGS) entry which is preliminary data.</text>
</comment>